<dbReference type="VEuPathDB" id="FungiDB:YALI1_B11648g"/>
<comment type="function">
    <text evidence="1">S-adenosyl-L-methionine-dependent protein-lysine N-methyltransferase that monomethylates 60S ribosomal protein L42.</text>
</comment>
<dbReference type="OMA" id="HEEQCHE"/>
<dbReference type="AlphaFoldDB" id="A0A1D8N711"/>
<dbReference type="KEGG" id="yli:2906769"/>
<dbReference type="PROSITE" id="PS50280">
    <property type="entry name" value="SET"/>
    <property type="match status" value="1"/>
</dbReference>
<comment type="subcellular location">
    <subcellularLocation>
        <location evidence="1">Nucleus</location>
    </subcellularLocation>
</comment>
<dbReference type="eggNOG" id="KOG1337">
    <property type="taxonomic scope" value="Eukaryota"/>
</dbReference>
<evidence type="ECO:0000313" key="5">
    <source>
        <dbReference type="Proteomes" id="UP000182444"/>
    </source>
</evidence>
<evidence type="ECO:0000313" key="4">
    <source>
        <dbReference type="EMBL" id="AOW01424.1"/>
    </source>
</evidence>
<comment type="similarity">
    <text evidence="1">Belongs to the class V-like SAM-binding methyltransferase superfamily. Histone-lysine methyltransferase family. SETD6 subfamily.</text>
</comment>
<organism evidence="4 5">
    <name type="scientific">Yarrowia lipolytica</name>
    <name type="common">Candida lipolytica</name>
    <dbReference type="NCBI Taxonomy" id="4952"/>
    <lineage>
        <taxon>Eukaryota</taxon>
        <taxon>Fungi</taxon>
        <taxon>Dikarya</taxon>
        <taxon>Ascomycota</taxon>
        <taxon>Saccharomycotina</taxon>
        <taxon>Dipodascomycetes</taxon>
        <taxon>Dipodascales</taxon>
        <taxon>Dipodascales incertae sedis</taxon>
        <taxon>Yarrowia</taxon>
    </lineage>
</organism>
<evidence type="ECO:0000256" key="1">
    <source>
        <dbReference type="PIRNR" id="PIRNR011771"/>
    </source>
</evidence>
<dbReference type="GO" id="GO:0032259">
    <property type="term" value="P:methylation"/>
    <property type="evidence" value="ECO:0007669"/>
    <property type="project" value="UniProtKB-KW"/>
</dbReference>
<evidence type="ECO:0000259" key="3">
    <source>
        <dbReference type="PROSITE" id="PS50280"/>
    </source>
</evidence>
<dbReference type="GO" id="GO:0016279">
    <property type="term" value="F:protein-lysine N-methyltransferase activity"/>
    <property type="evidence" value="ECO:0007669"/>
    <property type="project" value="UniProtKB-UniRule"/>
</dbReference>
<keyword evidence="1" id="KW-0949">S-adenosyl-L-methionine</keyword>
<dbReference type="Proteomes" id="UP000182444">
    <property type="component" value="Chromosome 1B"/>
</dbReference>
<dbReference type="Gene3D" id="3.90.1410.10">
    <property type="entry name" value="set domain protein methyltransferase, domain 1"/>
    <property type="match status" value="2"/>
</dbReference>
<feature type="region of interest" description="Disordered" evidence="2">
    <location>
        <begin position="234"/>
        <end position="310"/>
    </location>
</feature>
<dbReference type="PIRSF" id="PIRSF011771">
    <property type="entry name" value="RMS1_SET"/>
    <property type="match status" value="1"/>
</dbReference>
<dbReference type="InterPro" id="IPR050600">
    <property type="entry name" value="SETD3_SETD6_MTase"/>
</dbReference>
<dbReference type="InterPro" id="IPR001214">
    <property type="entry name" value="SET_dom"/>
</dbReference>
<dbReference type="RefSeq" id="XP_500648.3">
    <property type="nucleotide sequence ID" value="XM_500648.3"/>
</dbReference>
<dbReference type="CDD" id="cd10527">
    <property type="entry name" value="SET_LSMT"/>
    <property type="match status" value="1"/>
</dbReference>
<reference evidence="4 5" key="1">
    <citation type="journal article" date="2016" name="PLoS ONE">
        <title>Sequence Assembly of Yarrowia lipolytica Strain W29/CLIB89 Shows Transposable Element Diversity.</title>
        <authorList>
            <person name="Magnan C."/>
            <person name="Yu J."/>
            <person name="Chang I."/>
            <person name="Jahn E."/>
            <person name="Kanomata Y."/>
            <person name="Wu J."/>
            <person name="Zeller M."/>
            <person name="Oakes M."/>
            <person name="Baldi P."/>
            <person name="Sandmeyer S."/>
        </authorList>
    </citation>
    <scope>NUCLEOTIDE SEQUENCE [LARGE SCALE GENOMIC DNA]</scope>
    <source>
        <strain evidence="5">CLIB89(W29)</strain>
    </source>
</reference>
<dbReference type="EMBL" id="CP017554">
    <property type="protein sequence ID" value="AOW01424.1"/>
    <property type="molecule type" value="Genomic_DNA"/>
</dbReference>
<dbReference type="PANTHER" id="PTHR13271">
    <property type="entry name" value="UNCHARACTERIZED PUTATIVE METHYLTRANSFERASE"/>
    <property type="match status" value="1"/>
</dbReference>
<feature type="domain" description="SET" evidence="3">
    <location>
        <begin position="22"/>
        <end position="331"/>
    </location>
</feature>
<dbReference type="EC" id="2.1.1.-" evidence="1"/>
<accession>A0A1D8N711</accession>
<dbReference type="VEuPathDB" id="FungiDB:YALI0_B08624g"/>
<dbReference type="GeneID" id="2906769"/>
<dbReference type="SUPFAM" id="SSF82199">
    <property type="entry name" value="SET domain"/>
    <property type="match status" value="2"/>
</dbReference>
<protein>
    <recommendedName>
        <fullName evidence="1">Ribosomal lysine N-methyltransferase 4</fullName>
        <ecNumber evidence="1">2.1.1.-</ecNumber>
    </recommendedName>
</protein>
<evidence type="ECO:0000256" key="2">
    <source>
        <dbReference type="SAM" id="MobiDB-lite"/>
    </source>
</evidence>
<sequence>MSDEASKSLLKFFDDNECWIHPEVEIRTSKLGGTGVFAKKDLDAGDIVLKVPKSACLSPRTCGIANLLDEHDLDNIAGLLVAFLYERSLGDQSPWHEFFESLKPVIADVPEIPKFWSNDEDRALLSGTEVEEIGGLETGEDEEVYQELIVPFFEDNGKLINLECPSFDEFKKLVVVIASRAFEVDQFRELCLVPGACLFNHSDDPDLHFQTDFGVCPVCGDVYCDHDVEEQEHEHSGSCCSGGDHHHGHDDEEDDWSDESVDGDDDEEREEEMEEVESGDEDEEMEDGETEEDEEEGDEHDEDEEEEDSEICDMQLQNDIKAGKEIFNTYGDLPNSMLLARYGFAIWNNSQEVISLWKEAMAYAKKAGRMDRLKMLRKRDPELSEKVFVAYSDGDVNKIEWGPCVNAMLTLLLMTDQEYKKKVCSRRLDKDINKAKKLLLNARLKRYEDGGMTSEEYKKVLPKVEGTKKAAIVIRGTEKKVIETALKTLK</sequence>
<proteinExistence type="inferred from homology"/>
<keyword evidence="1" id="KW-0808">Transferase</keyword>
<keyword evidence="1" id="KW-0489">Methyltransferase</keyword>
<gene>
    <name evidence="4" type="ORF">YALI1_B11648g</name>
</gene>
<keyword evidence="1" id="KW-0539">Nucleus</keyword>
<feature type="compositionally biased region" description="Acidic residues" evidence="2">
    <location>
        <begin position="251"/>
        <end position="310"/>
    </location>
</feature>
<dbReference type="InterPro" id="IPR046341">
    <property type="entry name" value="SET_dom_sf"/>
</dbReference>
<name>A0A1D8N711_YARLL</name>
<dbReference type="PANTHER" id="PTHR13271:SF34">
    <property type="entry name" value="N-LYSINE METHYLTRANSFERASE SETD6"/>
    <property type="match status" value="1"/>
</dbReference>
<dbReference type="InterPro" id="IPR011383">
    <property type="entry name" value="N-lys_methylase_SETD6"/>
</dbReference>
<dbReference type="GO" id="GO:0005634">
    <property type="term" value="C:nucleus"/>
    <property type="evidence" value="ECO:0007669"/>
    <property type="project" value="UniProtKB-SubCell"/>
</dbReference>